<keyword evidence="2" id="KW-0560">Oxidoreductase</keyword>
<organism evidence="4 5">
    <name type="scientific">Prymnesium parvum</name>
    <name type="common">Toxic golden alga</name>
    <dbReference type="NCBI Taxonomy" id="97485"/>
    <lineage>
        <taxon>Eukaryota</taxon>
        <taxon>Haptista</taxon>
        <taxon>Haptophyta</taxon>
        <taxon>Prymnesiophyceae</taxon>
        <taxon>Prymnesiales</taxon>
        <taxon>Prymnesiaceae</taxon>
        <taxon>Prymnesium</taxon>
    </lineage>
</organism>
<dbReference type="PANTHER" id="PTHR42760:SF133">
    <property type="entry name" value="3-OXOACYL-[ACYL-CARRIER-PROTEIN] REDUCTASE"/>
    <property type="match status" value="1"/>
</dbReference>
<dbReference type="PRINTS" id="PR00081">
    <property type="entry name" value="GDHRDH"/>
</dbReference>
<dbReference type="GO" id="GO:0016616">
    <property type="term" value="F:oxidoreductase activity, acting on the CH-OH group of donors, NAD or NADP as acceptor"/>
    <property type="evidence" value="ECO:0007669"/>
    <property type="project" value="TreeGrafter"/>
</dbReference>
<gene>
    <name evidence="4" type="ORF">AB1Y20_006634</name>
</gene>
<name>A0AB34J0W3_PRYPA</name>
<keyword evidence="5" id="KW-1185">Reference proteome</keyword>
<evidence type="ECO:0000256" key="3">
    <source>
        <dbReference type="RuleBase" id="RU000363"/>
    </source>
</evidence>
<dbReference type="Gene3D" id="3.40.50.720">
    <property type="entry name" value="NAD(P)-binding Rossmann-like Domain"/>
    <property type="match status" value="1"/>
</dbReference>
<dbReference type="GO" id="GO:0048038">
    <property type="term" value="F:quinone binding"/>
    <property type="evidence" value="ECO:0007669"/>
    <property type="project" value="TreeGrafter"/>
</dbReference>
<comment type="caution">
    <text evidence="4">The sequence shown here is derived from an EMBL/GenBank/DDBJ whole genome shotgun (WGS) entry which is preliminary data.</text>
</comment>
<dbReference type="Proteomes" id="UP001515480">
    <property type="component" value="Unassembled WGS sequence"/>
</dbReference>
<dbReference type="PROSITE" id="PS00061">
    <property type="entry name" value="ADH_SHORT"/>
    <property type="match status" value="1"/>
</dbReference>
<protein>
    <recommendedName>
        <fullName evidence="6">3-oxoacyl-[acyl-carrier-protein] reductase</fullName>
    </recommendedName>
</protein>
<dbReference type="GO" id="GO:0006633">
    <property type="term" value="P:fatty acid biosynthetic process"/>
    <property type="evidence" value="ECO:0007669"/>
    <property type="project" value="TreeGrafter"/>
</dbReference>
<dbReference type="PRINTS" id="PR00080">
    <property type="entry name" value="SDRFAMILY"/>
</dbReference>
<dbReference type="EMBL" id="JBGBPQ010000015">
    <property type="protein sequence ID" value="KAL1510314.1"/>
    <property type="molecule type" value="Genomic_DNA"/>
</dbReference>
<dbReference type="PANTHER" id="PTHR42760">
    <property type="entry name" value="SHORT-CHAIN DEHYDROGENASES/REDUCTASES FAMILY MEMBER"/>
    <property type="match status" value="1"/>
</dbReference>
<accession>A0AB34J0W3</accession>
<dbReference type="AlphaFoldDB" id="A0AB34J0W3"/>
<evidence type="ECO:0000313" key="4">
    <source>
        <dbReference type="EMBL" id="KAL1510314.1"/>
    </source>
</evidence>
<dbReference type="Pfam" id="PF13561">
    <property type="entry name" value="adh_short_C2"/>
    <property type="match status" value="1"/>
</dbReference>
<evidence type="ECO:0008006" key="6">
    <source>
        <dbReference type="Google" id="ProtNLM"/>
    </source>
</evidence>
<dbReference type="InterPro" id="IPR020904">
    <property type="entry name" value="Sc_DH/Rdtase_CS"/>
</dbReference>
<dbReference type="SUPFAM" id="SSF51735">
    <property type="entry name" value="NAD(P)-binding Rossmann-fold domains"/>
    <property type="match status" value="1"/>
</dbReference>
<dbReference type="Pfam" id="PF00106">
    <property type="entry name" value="adh_short"/>
    <property type="match status" value="1"/>
</dbReference>
<sequence>MLAGRAAIVTGAGRGVGAAAARLLAAHGARVVVNDLDPAPAASTAAALASSGGEAFAFPGSVMDAGFPDALVAACVERYGAPHVLVNNAGFLFDAMLHKMSDEQWAAIVHCHLTAPFQLVRAAAGPMREAAKAEMERTGRPADRSIVNVSSTSGLHGNVGQANYAAAKAGIIGLTKTIAKEFGPLGIRANAVAFGMIDTRMTSAFREEETVVVGGTPVSQGLPKHVAQMWQSEEMLRAAVPLCRKGTPEEAAGGILFLASPLATYVTGHTLEVTGGMGI</sequence>
<evidence type="ECO:0000256" key="2">
    <source>
        <dbReference type="ARBA" id="ARBA00023002"/>
    </source>
</evidence>
<dbReference type="InterPro" id="IPR036291">
    <property type="entry name" value="NAD(P)-bd_dom_sf"/>
</dbReference>
<dbReference type="InterPro" id="IPR002347">
    <property type="entry name" value="SDR_fam"/>
</dbReference>
<dbReference type="FunFam" id="3.40.50.720:FF:000084">
    <property type="entry name" value="Short-chain dehydrogenase reductase"/>
    <property type="match status" value="1"/>
</dbReference>
<comment type="similarity">
    <text evidence="1 3">Belongs to the short-chain dehydrogenases/reductases (SDR) family.</text>
</comment>
<reference evidence="4 5" key="1">
    <citation type="journal article" date="2024" name="Science">
        <title>Giant polyketide synthase enzymes in the biosynthesis of giant marine polyether toxins.</title>
        <authorList>
            <person name="Fallon T.R."/>
            <person name="Shende V.V."/>
            <person name="Wierzbicki I.H."/>
            <person name="Pendleton A.L."/>
            <person name="Watervoot N.F."/>
            <person name="Auber R.P."/>
            <person name="Gonzalez D.J."/>
            <person name="Wisecaver J.H."/>
            <person name="Moore B.S."/>
        </authorList>
    </citation>
    <scope>NUCLEOTIDE SEQUENCE [LARGE SCALE GENOMIC DNA]</scope>
    <source>
        <strain evidence="4 5">12B1</strain>
    </source>
</reference>
<evidence type="ECO:0000256" key="1">
    <source>
        <dbReference type="ARBA" id="ARBA00006484"/>
    </source>
</evidence>
<proteinExistence type="inferred from homology"/>
<evidence type="ECO:0000313" key="5">
    <source>
        <dbReference type="Proteomes" id="UP001515480"/>
    </source>
</evidence>